<dbReference type="InterPro" id="IPR033985">
    <property type="entry name" value="SusD-like_N"/>
</dbReference>
<dbReference type="Pfam" id="PF14322">
    <property type="entry name" value="SusD-like_3"/>
    <property type="match status" value="1"/>
</dbReference>
<dbReference type="SUPFAM" id="SSF48452">
    <property type="entry name" value="TPR-like"/>
    <property type="match status" value="1"/>
</dbReference>
<protein>
    <submittedName>
        <fullName evidence="9">SusD/RagB family protein</fullName>
    </submittedName>
</protein>
<evidence type="ECO:0000259" key="8">
    <source>
        <dbReference type="Pfam" id="PF14322"/>
    </source>
</evidence>
<evidence type="ECO:0000313" key="9">
    <source>
        <dbReference type="EMBL" id="ORL43961.1"/>
    </source>
</evidence>
<sequence>MKNYSIYLVMWIGLFFSSCEEFVEVSIPDDRITSETVFNSEVTANSAVQGIYNQLFSLAFSSGRQNSVTVLSGLSADNLEATVTTESLVEFEQNEIFVGNSSNLSLWSSAYNVIYMANAVLEGLENSSDNISNASRAQLRGEALFIRSFSYFYLVNLYGAVPLVLTTAYSSNADLERTNRNEVYEHMIIDLNEAADLLEEEYQNEERLRANRFAVLSLLARVYLYTENWEMAEQISTRVIEAPVYRLNSNLNDVFLSNNEEAIWQISPLNGGSTRSNTNEGDYFIMLSNRANVALTQDLLDIFKPTDSRLSQWIGSFSSNETTYYFPYKYKIKNAVGEASEYSTVLRLAEQYLIRSEARAHQNRISQAIADLNRIRQRANLGAIQETELDGGQMQLLDSIKLERRRELFTEWGHRWLDLKRWELASQLLSDKKEAWQPGDVLYPIPEEEIRKNYNLTQNDGY</sequence>
<dbReference type="STRING" id="1185767.IIF7_18382"/>
<dbReference type="OrthoDB" id="621570at2"/>
<evidence type="ECO:0000313" key="10">
    <source>
        <dbReference type="Proteomes" id="UP000192746"/>
    </source>
</evidence>
<dbReference type="CDD" id="cd08977">
    <property type="entry name" value="SusD"/>
    <property type="match status" value="1"/>
</dbReference>
<comment type="subcellular location">
    <subcellularLocation>
        <location evidence="1">Cell outer membrane</location>
    </subcellularLocation>
</comment>
<gene>
    <name evidence="9" type="ORF">IIF7_18382</name>
</gene>
<dbReference type="AlphaFoldDB" id="A0A1Y1SYW8"/>
<dbReference type="PROSITE" id="PS51257">
    <property type="entry name" value="PROKAR_LIPOPROTEIN"/>
    <property type="match status" value="1"/>
</dbReference>
<evidence type="ECO:0000259" key="7">
    <source>
        <dbReference type="Pfam" id="PF07980"/>
    </source>
</evidence>
<reference evidence="9 10" key="1">
    <citation type="submission" date="2013-04" db="EMBL/GenBank/DDBJ databases">
        <title>Zunongwangia sp. 22II14-10F7 Genome Sequencing.</title>
        <authorList>
            <person name="Lai Q."/>
            <person name="Shao Z."/>
        </authorList>
    </citation>
    <scope>NUCLEOTIDE SEQUENCE [LARGE SCALE GENOMIC DNA]</scope>
    <source>
        <strain evidence="9 10">22II14-10F7</strain>
    </source>
</reference>
<dbReference type="RefSeq" id="WP_084843148.1">
    <property type="nucleotide sequence ID" value="NZ_ARYN01000021.1"/>
</dbReference>
<comment type="caution">
    <text evidence="9">The sequence shown here is derived from an EMBL/GenBank/DDBJ whole genome shotgun (WGS) entry which is preliminary data.</text>
</comment>
<dbReference type="GO" id="GO:0009279">
    <property type="term" value="C:cell outer membrane"/>
    <property type="evidence" value="ECO:0007669"/>
    <property type="project" value="UniProtKB-SubCell"/>
</dbReference>
<keyword evidence="5" id="KW-0998">Cell outer membrane</keyword>
<organism evidence="9 10">
    <name type="scientific">Zunongwangia atlantica 22II14-10F7</name>
    <dbReference type="NCBI Taxonomy" id="1185767"/>
    <lineage>
        <taxon>Bacteria</taxon>
        <taxon>Pseudomonadati</taxon>
        <taxon>Bacteroidota</taxon>
        <taxon>Flavobacteriia</taxon>
        <taxon>Flavobacteriales</taxon>
        <taxon>Flavobacteriaceae</taxon>
        <taxon>Zunongwangia</taxon>
    </lineage>
</organism>
<comment type="similarity">
    <text evidence="2">Belongs to the SusD family.</text>
</comment>
<evidence type="ECO:0000256" key="6">
    <source>
        <dbReference type="SAM" id="Coils"/>
    </source>
</evidence>
<dbReference type="EMBL" id="ARYN01000021">
    <property type="protein sequence ID" value="ORL43961.1"/>
    <property type="molecule type" value="Genomic_DNA"/>
</dbReference>
<dbReference type="Gene3D" id="1.25.40.390">
    <property type="match status" value="1"/>
</dbReference>
<dbReference type="InterPro" id="IPR012944">
    <property type="entry name" value="SusD_RagB_dom"/>
</dbReference>
<proteinExistence type="inferred from homology"/>
<dbReference type="Pfam" id="PF07980">
    <property type="entry name" value="SusD_RagB"/>
    <property type="match status" value="1"/>
</dbReference>
<evidence type="ECO:0000256" key="2">
    <source>
        <dbReference type="ARBA" id="ARBA00006275"/>
    </source>
</evidence>
<feature type="domain" description="SusD-like N-terminal" evidence="8">
    <location>
        <begin position="69"/>
        <end position="224"/>
    </location>
</feature>
<keyword evidence="4" id="KW-0472">Membrane</keyword>
<evidence type="ECO:0000256" key="3">
    <source>
        <dbReference type="ARBA" id="ARBA00022729"/>
    </source>
</evidence>
<dbReference type="Proteomes" id="UP000192746">
    <property type="component" value="Unassembled WGS sequence"/>
</dbReference>
<feature type="coiled-coil region" evidence="6">
    <location>
        <begin position="181"/>
        <end position="211"/>
    </location>
</feature>
<evidence type="ECO:0000256" key="5">
    <source>
        <dbReference type="ARBA" id="ARBA00023237"/>
    </source>
</evidence>
<evidence type="ECO:0000256" key="4">
    <source>
        <dbReference type="ARBA" id="ARBA00023136"/>
    </source>
</evidence>
<evidence type="ECO:0000256" key="1">
    <source>
        <dbReference type="ARBA" id="ARBA00004442"/>
    </source>
</evidence>
<keyword evidence="6" id="KW-0175">Coiled coil</keyword>
<keyword evidence="10" id="KW-1185">Reference proteome</keyword>
<dbReference type="InterPro" id="IPR011990">
    <property type="entry name" value="TPR-like_helical_dom_sf"/>
</dbReference>
<keyword evidence="3" id="KW-0732">Signal</keyword>
<feature type="domain" description="RagB/SusD" evidence="7">
    <location>
        <begin position="319"/>
        <end position="462"/>
    </location>
</feature>
<name>A0A1Y1SYW8_9FLAO</name>
<accession>A0A1Y1SYW8</accession>